<dbReference type="CDD" id="cd00118">
    <property type="entry name" value="LysM"/>
    <property type="match status" value="1"/>
</dbReference>
<proteinExistence type="predicted"/>
<dbReference type="Gene3D" id="3.10.350.10">
    <property type="entry name" value="LysM domain"/>
    <property type="match status" value="1"/>
</dbReference>
<evidence type="ECO:0000313" key="2">
    <source>
        <dbReference type="EMBL" id="MYD90219.1"/>
    </source>
</evidence>
<dbReference type="AlphaFoldDB" id="A0A6B1DR49"/>
<comment type="caution">
    <text evidence="2">The sequence shown here is derived from an EMBL/GenBank/DDBJ whole genome shotgun (WGS) entry which is preliminary data.</text>
</comment>
<dbReference type="PANTHER" id="PTHR33734:SF22">
    <property type="entry name" value="MEMBRANE-BOUND LYTIC MUREIN TRANSGLYCOSYLASE D"/>
    <property type="match status" value="1"/>
</dbReference>
<protein>
    <submittedName>
        <fullName evidence="2">LysM peptidoglycan-binding domain-containing protein</fullName>
    </submittedName>
</protein>
<dbReference type="SUPFAM" id="SSF54106">
    <property type="entry name" value="LysM domain"/>
    <property type="match status" value="1"/>
</dbReference>
<evidence type="ECO:0000259" key="1">
    <source>
        <dbReference type="PROSITE" id="PS51782"/>
    </source>
</evidence>
<dbReference type="PROSITE" id="PS51782">
    <property type="entry name" value="LYSM"/>
    <property type="match status" value="1"/>
</dbReference>
<reference evidence="2" key="1">
    <citation type="submission" date="2019-09" db="EMBL/GenBank/DDBJ databases">
        <title>Characterisation of the sponge microbiome using genome-centric metagenomics.</title>
        <authorList>
            <person name="Engelberts J.P."/>
            <person name="Robbins S.J."/>
            <person name="De Goeij J.M."/>
            <person name="Aranda M."/>
            <person name="Bell S.C."/>
            <person name="Webster N.S."/>
        </authorList>
    </citation>
    <scope>NUCLEOTIDE SEQUENCE</scope>
    <source>
        <strain evidence="2">SB0662_bin_9</strain>
    </source>
</reference>
<name>A0A6B1DR49_9CHLR</name>
<dbReference type="GO" id="GO:0008932">
    <property type="term" value="F:lytic endotransglycosylase activity"/>
    <property type="evidence" value="ECO:0007669"/>
    <property type="project" value="TreeGrafter"/>
</dbReference>
<dbReference type="Pfam" id="PF01476">
    <property type="entry name" value="LysM"/>
    <property type="match status" value="1"/>
</dbReference>
<dbReference type="EMBL" id="VXPY01000052">
    <property type="protein sequence ID" value="MYD90219.1"/>
    <property type="molecule type" value="Genomic_DNA"/>
</dbReference>
<dbReference type="PROSITE" id="PS51257">
    <property type="entry name" value="PROKAR_LIPOPROTEIN"/>
    <property type="match status" value="1"/>
</dbReference>
<organism evidence="2">
    <name type="scientific">Caldilineaceae bacterium SB0662_bin_9</name>
    <dbReference type="NCBI Taxonomy" id="2605258"/>
    <lineage>
        <taxon>Bacteria</taxon>
        <taxon>Bacillati</taxon>
        <taxon>Chloroflexota</taxon>
        <taxon>Caldilineae</taxon>
        <taxon>Caldilineales</taxon>
        <taxon>Caldilineaceae</taxon>
    </lineage>
</organism>
<feature type="domain" description="LysM" evidence="1">
    <location>
        <begin position="90"/>
        <end position="134"/>
    </location>
</feature>
<dbReference type="SMART" id="SM00257">
    <property type="entry name" value="LysM"/>
    <property type="match status" value="1"/>
</dbReference>
<sequence length="340" mass="36221">MDTKDRVADHRGGMWFPASLWTACLLLAACIGGCTQERPDKDNGLVPATPAAVAATPTPYEAVPTYTPTPIIHIDVRLPPSTPTPTPAPQQHRVEAGDTLIDIAARYGVTVEDLQELNEIGDPRGLQIGQELEIPALHVPEEDANPVRARHALRRVAVAVDGLDIAWAMGEVANLDTVPVEQIRVAAHLQAADGTEMVRRTALAVRHITPPGKAAPFMFRLGEVSQTAHGWTLAVASIKPAHIGGYATELSVGNLRFEPQPSGTVLVSGLVTNHELVAVAEPEVVVTALDAQRRVTAVRVMLPDERTLVPGGEVAFEGVLIPLGEPVTDVTAFAQGFKDE</sequence>
<accession>A0A6B1DR49</accession>
<dbReference type="InterPro" id="IPR036779">
    <property type="entry name" value="LysM_dom_sf"/>
</dbReference>
<dbReference type="PANTHER" id="PTHR33734">
    <property type="entry name" value="LYSM DOMAIN-CONTAINING GPI-ANCHORED PROTEIN 2"/>
    <property type="match status" value="1"/>
</dbReference>
<dbReference type="InterPro" id="IPR018392">
    <property type="entry name" value="LysM"/>
</dbReference>
<gene>
    <name evidence="2" type="ORF">F4Y08_07755</name>
</gene>